<dbReference type="Proteomes" id="UP000584642">
    <property type="component" value="Unassembled WGS sequence"/>
</dbReference>
<dbReference type="InterPro" id="IPR005804">
    <property type="entry name" value="FA_desaturase_dom"/>
</dbReference>
<keyword evidence="5" id="KW-1185">Reference proteome</keyword>
<feature type="transmembrane region" description="Helical" evidence="2">
    <location>
        <begin position="179"/>
        <end position="198"/>
    </location>
</feature>
<evidence type="ECO:0000313" key="5">
    <source>
        <dbReference type="Proteomes" id="UP000584642"/>
    </source>
</evidence>
<keyword evidence="2" id="KW-0812">Transmembrane</keyword>
<reference evidence="4 5" key="1">
    <citation type="submission" date="2020-05" db="EMBL/GenBank/DDBJ databases">
        <title>Azospirillum oleiclasticum sp. nov, a nitrogen-fixing and heavy crude oil-emulsifying bacterium isolated from the crude oil of Yumen Oilfield.</title>
        <authorList>
            <person name="Wu D."/>
            <person name="Cai M."/>
            <person name="Zhang X."/>
        </authorList>
    </citation>
    <scope>NUCLEOTIDE SEQUENCE [LARGE SCALE GENOMIC DNA]</scope>
    <source>
        <strain evidence="4 5">ROY-1-1-2</strain>
    </source>
</reference>
<proteinExistence type="predicted"/>
<dbReference type="Pfam" id="PF00487">
    <property type="entry name" value="FA_desaturase"/>
    <property type="match status" value="1"/>
</dbReference>
<feature type="domain" description="Fatty acid desaturase" evidence="3">
    <location>
        <begin position="49"/>
        <end position="281"/>
    </location>
</feature>
<evidence type="ECO:0000313" key="4">
    <source>
        <dbReference type="EMBL" id="NYZ18222.1"/>
    </source>
</evidence>
<keyword evidence="2" id="KW-1133">Transmembrane helix</keyword>
<feature type="transmembrane region" description="Helical" evidence="2">
    <location>
        <begin position="20"/>
        <end position="39"/>
    </location>
</feature>
<dbReference type="RefSeq" id="WP_180279985.1">
    <property type="nucleotide sequence ID" value="NZ_JABFDB010000001.1"/>
</dbReference>
<protein>
    <submittedName>
        <fullName evidence="4">Fatty acid desaturase</fullName>
    </submittedName>
</protein>
<feature type="transmembrane region" description="Helical" evidence="2">
    <location>
        <begin position="51"/>
        <end position="73"/>
    </location>
</feature>
<name>A0ABX2T2D0_9PROT</name>
<keyword evidence="2" id="KW-0472">Membrane</keyword>
<feature type="region of interest" description="Disordered" evidence="1">
    <location>
        <begin position="311"/>
        <end position="340"/>
    </location>
</feature>
<sequence length="340" mass="37987">MPSHTRPCGARHRARDRRSFARRLELPTWALAVAVYGGWGLLTWHAATLPWWLLLPAGAWMIAWHMSLQHEVIHGHPTRSRRINDAIGFPPLSLWLPYAVYRESHLAHHRDQHLTDPLEDPESRYLTAEQWAALGPVRRALTQANATLAGRVTLGPALAIGGFLRDQAARLAGRDRPVWRVWLTHGIGVAAVVGWVSGVCGLPLWEYALLFVYPGCGLALVRSFAEHRAADRVEHRTAIVEGAPLLSLLFLNNNLHVVHHQRPGLPWYAIPAVYRQRRDALIAGNGGLVYRGYADVARRFLLTPHDSLLHPEHHSRTKSKVVASRAQEPEFSDAHAGLVG</sequence>
<dbReference type="EMBL" id="JABFDB010000001">
    <property type="protein sequence ID" value="NYZ18222.1"/>
    <property type="molecule type" value="Genomic_DNA"/>
</dbReference>
<comment type="caution">
    <text evidence="4">The sequence shown here is derived from an EMBL/GenBank/DDBJ whole genome shotgun (WGS) entry which is preliminary data.</text>
</comment>
<gene>
    <name evidence="4" type="ORF">HND93_00745</name>
</gene>
<evidence type="ECO:0000256" key="2">
    <source>
        <dbReference type="SAM" id="Phobius"/>
    </source>
</evidence>
<evidence type="ECO:0000259" key="3">
    <source>
        <dbReference type="Pfam" id="PF00487"/>
    </source>
</evidence>
<organism evidence="4 5">
    <name type="scientific">Azospirillum oleiclasticum</name>
    <dbReference type="NCBI Taxonomy" id="2735135"/>
    <lineage>
        <taxon>Bacteria</taxon>
        <taxon>Pseudomonadati</taxon>
        <taxon>Pseudomonadota</taxon>
        <taxon>Alphaproteobacteria</taxon>
        <taxon>Rhodospirillales</taxon>
        <taxon>Azospirillaceae</taxon>
        <taxon>Azospirillum</taxon>
    </lineage>
</organism>
<accession>A0ABX2T2D0</accession>
<feature type="transmembrane region" description="Helical" evidence="2">
    <location>
        <begin position="204"/>
        <end position="225"/>
    </location>
</feature>
<evidence type="ECO:0000256" key="1">
    <source>
        <dbReference type="SAM" id="MobiDB-lite"/>
    </source>
</evidence>